<proteinExistence type="predicted"/>
<comment type="caution">
    <text evidence="1">The sequence shown here is derived from an EMBL/GenBank/DDBJ whole genome shotgun (WGS) entry which is preliminary data.</text>
</comment>
<organism evidence="1 2">
    <name type="scientific">Nonomuraea glycinis</name>
    <dbReference type="NCBI Taxonomy" id="2047744"/>
    <lineage>
        <taxon>Bacteria</taxon>
        <taxon>Bacillati</taxon>
        <taxon>Actinomycetota</taxon>
        <taxon>Actinomycetes</taxon>
        <taxon>Streptosporangiales</taxon>
        <taxon>Streptosporangiaceae</taxon>
        <taxon>Nonomuraea</taxon>
    </lineage>
</organism>
<name>A0A918E689_9ACTN</name>
<protein>
    <submittedName>
        <fullName evidence="1">Uncharacterized protein</fullName>
    </submittedName>
</protein>
<evidence type="ECO:0000313" key="1">
    <source>
        <dbReference type="EMBL" id="GGP07688.1"/>
    </source>
</evidence>
<dbReference type="Gene3D" id="3.40.462.20">
    <property type="match status" value="1"/>
</dbReference>
<sequence>MRGEIRDLEFVPWAGAIGRPAPDATAFVHRAPRFLLKQAVQVGFRATDERRREAHAWLRVCPHCPCRPGRQAGWRLRNGEK</sequence>
<evidence type="ECO:0000313" key="2">
    <source>
        <dbReference type="Proteomes" id="UP000660745"/>
    </source>
</evidence>
<keyword evidence="2" id="KW-1185">Reference proteome</keyword>
<dbReference type="Proteomes" id="UP000660745">
    <property type="component" value="Unassembled WGS sequence"/>
</dbReference>
<gene>
    <name evidence="1" type="ORF">GCM10012278_36470</name>
</gene>
<accession>A0A918E689</accession>
<reference evidence="1" key="2">
    <citation type="submission" date="2020-09" db="EMBL/GenBank/DDBJ databases">
        <authorList>
            <person name="Sun Q."/>
            <person name="Zhou Y."/>
        </authorList>
    </citation>
    <scope>NUCLEOTIDE SEQUENCE</scope>
    <source>
        <strain evidence="1">CGMCC 4.7430</strain>
    </source>
</reference>
<dbReference type="AlphaFoldDB" id="A0A918E689"/>
<dbReference type="RefSeq" id="WP_189139804.1">
    <property type="nucleotide sequence ID" value="NZ_BMNK01000005.1"/>
</dbReference>
<reference evidence="1" key="1">
    <citation type="journal article" date="2014" name="Int. J. Syst. Evol. Microbiol.">
        <title>Complete genome sequence of Corynebacterium casei LMG S-19264T (=DSM 44701T), isolated from a smear-ripened cheese.</title>
        <authorList>
            <consortium name="US DOE Joint Genome Institute (JGI-PGF)"/>
            <person name="Walter F."/>
            <person name="Albersmeier A."/>
            <person name="Kalinowski J."/>
            <person name="Ruckert C."/>
        </authorList>
    </citation>
    <scope>NUCLEOTIDE SEQUENCE</scope>
    <source>
        <strain evidence="1">CGMCC 4.7430</strain>
    </source>
</reference>
<dbReference type="EMBL" id="BMNK01000005">
    <property type="protein sequence ID" value="GGP07688.1"/>
    <property type="molecule type" value="Genomic_DNA"/>
</dbReference>